<keyword evidence="1" id="KW-0812">Transmembrane</keyword>
<evidence type="ECO:0000313" key="2">
    <source>
        <dbReference type="EMBL" id="MET3558594.1"/>
    </source>
</evidence>
<proteinExistence type="predicted"/>
<sequence>MTVLDNMTLLFLAVVLCYSFYLIHGQVTGKFPKPRFKWSSLLFLVIAGGYLVDGVTSGFSWKIVARIILNVLFMYFISSNPRERR</sequence>
<name>A0ABV2FJ66_9STRE</name>
<gene>
    <name evidence="2" type="ORF">ABID29_001720</name>
</gene>
<protein>
    <submittedName>
        <fullName evidence="2">Uncharacterized protein</fullName>
    </submittedName>
</protein>
<organism evidence="2 3">
    <name type="scientific">Streptococcus rupicaprae</name>
    <dbReference type="NCBI Taxonomy" id="759619"/>
    <lineage>
        <taxon>Bacteria</taxon>
        <taxon>Bacillati</taxon>
        <taxon>Bacillota</taxon>
        <taxon>Bacilli</taxon>
        <taxon>Lactobacillales</taxon>
        <taxon>Streptococcaceae</taxon>
        <taxon>Streptococcus</taxon>
    </lineage>
</organism>
<keyword evidence="3" id="KW-1185">Reference proteome</keyword>
<reference evidence="2 3" key="1">
    <citation type="submission" date="2024-06" db="EMBL/GenBank/DDBJ databases">
        <title>Genomic Encyclopedia of Type Strains, Phase IV (KMG-IV): sequencing the most valuable type-strain genomes for metagenomic binning, comparative biology and taxonomic classification.</title>
        <authorList>
            <person name="Goeker M."/>
        </authorList>
    </citation>
    <scope>NUCLEOTIDE SEQUENCE [LARGE SCALE GENOMIC DNA]</scope>
    <source>
        <strain evidence="2 3">DSM 28303</strain>
    </source>
</reference>
<dbReference type="EMBL" id="JBEPLO010000019">
    <property type="protein sequence ID" value="MET3558594.1"/>
    <property type="molecule type" value="Genomic_DNA"/>
</dbReference>
<evidence type="ECO:0000313" key="3">
    <source>
        <dbReference type="Proteomes" id="UP001549122"/>
    </source>
</evidence>
<accession>A0ABV2FJ66</accession>
<dbReference type="Proteomes" id="UP001549122">
    <property type="component" value="Unassembled WGS sequence"/>
</dbReference>
<keyword evidence="1" id="KW-1133">Transmembrane helix</keyword>
<evidence type="ECO:0000256" key="1">
    <source>
        <dbReference type="SAM" id="Phobius"/>
    </source>
</evidence>
<feature type="transmembrane region" description="Helical" evidence="1">
    <location>
        <begin position="6"/>
        <end position="24"/>
    </location>
</feature>
<keyword evidence="1" id="KW-0472">Membrane</keyword>
<comment type="caution">
    <text evidence="2">The sequence shown here is derived from an EMBL/GenBank/DDBJ whole genome shotgun (WGS) entry which is preliminary data.</text>
</comment>
<feature type="transmembrane region" description="Helical" evidence="1">
    <location>
        <begin position="36"/>
        <end position="52"/>
    </location>
</feature>